<dbReference type="KEGG" id="bpf:BpOF4_03715"/>
<reference evidence="1 2" key="1">
    <citation type="journal article" date="2011" name="Environ. Microbiol.">
        <title>Genome of alkaliphilic Bacillus pseudofirmus OF4 reveals adaptations that support the ability to grow in an external pH range from 7.5 to 11.4.</title>
        <authorList>
            <person name="Janto B."/>
            <person name="Ahmed A."/>
            <person name="Ito M."/>
            <person name="Liu J."/>
            <person name="Hicks D.B."/>
            <person name="Pagni S."/>
            <person name="Fackelmayer O.J."/>
            <person name="Smith T.A."/>
            <person name="Earl J."/>
            <person name="Elbourne L.D."/>
            <person name="Hassan K."/>
            <person name="Paulsen I.T."/>
            <person name="Kolsto A.B."/>
            <person name="Tourasse N.J."/>
            <person name="Ehrlich G.D."/>
            <person name="Boissy R."/>
            <person name="Ivey D.M."/>
            <person name="Li G."/>
            <person name="Xue Y."/>
            <person name="Ma Y."/>
            <person name="Hu F.Z."/>
            <person name="Krulwich T.A."/>
        </authorList>
    </citation>
    <scope>NUCLEOTIDE SEQUENCE [LARGE SCALE GENOMIC DNA]</scope>
    <source>
        <strain evidence="2">ATCC BAA-2126 / JCM 17055 / OF4</strain>
    </source>
</reference>
<dbReference type="PANTHER" id="PTHR48100">
    <property type="entry name" value="BROAD-SPECIFICITY PHOSPHATASE YOR283W-RELATED"/>
    <property type="match status" value="1"/>
</dbReference>
<dbReference type="Gene3D" id="3.40.50.1240">
    <property type="entry name" value="Phosphoglycerate mutase-like"/>
    <property type="match status" value="1"/>
</dbReference>
<dbReference type="STRING" id="398511.BpOF4_03715"/>
<organism evidence="1 2">
    <name type="scientific">Alkalihalophilus pseudofirmus (strain ATCC BAA-2126 / JCM 17055 / OF4)</name>
    <name type="common">Bacillus pseudofirmus</name>
    <dbReference type="NCBI Taxonomy" id="398511"/>
    <lineage>
        <taxon>Bacteria</taxon>
        <taxon>Bacillati</taxon>
        <taxon>Bacillota</taxon>
        <taxon>Bacilli</taxon>
        <taxon>Bacillales</taxon>
        <taxon>Bacillaceae</taxon>
        <taxon>Alkalihalophilus</taxon>
    </lineage>
</organism>
<name>D3FX54_ALKPO</name>
<dbReference type="CDD" id="cd07067">
    <property type="entry name" value="HP_PGM_like"/>
    <property type="match status" value="1"/>
</dbReference>
<dbReference type="InterPro" id="IPR029033">
    <property type="entry name" value="His_PPase_superfam"/>
</dbReference>
<dbReference type="SMART" id="SM00855">
    <property type="entry name" value="PGAM"/>
    <property type="match status" value="1"/>
</dbReference>
<dbReference type="GO" id="GO:0016791">
    <property type="term" value="F:phosphatase activity"/>
    <property type="evidence" value="ECO:0007669"/>
    <property type="project" value="TreeGrafter"/>
</dbReference>
<dbReference type="GO" id="GO:0005737">
    <property type="term" value="C:cytoplasm"/>
    <property type="evidence" value="ECO:0007669"/>
    <property type="project" value="TreeGrafter"/>
</dbReference>
<dbReference type="HOGENOM" id="CLU_033323_12_2_9"/>
<dbReference type="eggNOG" id="COG0406">
    <property type="taxonomic scope" value="Bacteria"/>
</dbReference>
<dbReference type="Pfam" id="PF00300">
    <property type="entry name" value="His_Phos_1"/>
    <property type="match status" value="1"/>
</dbReference>
<dbReference type="InterPro" id="IPR050275">
    <property type="entry name" value="PGM_Phosphatase"/>
</dbReference>
<dbReference type="SUPFAM" id="SSF53254">
    <property type="entry name" value="Phosphoglycerate mutase-like"/>
    <property type="match status" value="1"/>
</dbReference>
<evidence type="ECO:0000313" key="2">
    <source>
        <dbReference type="Proteomes" id="UP000001544"/>
    </source>
</evidence>
<dbReference type="RefSeq" id="WP_012960084.1">
    <property type="nucleotide sequence ID" value="NC_013791.2"/>
</dbReference>
<accession>D3FX54</accession>
<evidence type="ECO:0000313" key="1">
    <source>
        <dbReference type="EMBL" id="ADC48809.1"/>
    </source>
</evidence>
<proteinExistence type="predicted"/>
<dbReference type="PANTHER" id="PTHR48100:SF59">
    <property type="entry name" value="ADENOSYLCOBALAMIN_ALPHA-RIBAZOLE PHOSPHATASE"/>
    <property type="match status" value="1"/>
</dbReference>
<dbReference type="Proteomes" id="UP000001544">
    <property type="component" value="Chromosome"/>
</dbReference>
<dbReference type="EMBL" id="CP001878">
    <property type="protein sequence ID" value="ADC48809.1"/>
    <property type="molecule type" value="Genomic_DNA"/>
</dbReference>
<sequence length="175" mass="20800">MNTEIYFLRHAHSDFSLENEETRELSAKGWATAKKITDKMIKEDIQYVISSPYVRAIQTVEGLARYLHKEIELDSRFIERDLAARDFYFDKPLEAIKYVFDNPIFRFSGGESNQEVQERGISGLKHIVSKYRRKRVAVGIHGNIMTCTLNYFNKKFDYHFWRDSIDNLSRYYTYI</sequence>
<dbReference type="AlphaFoldDB" id="D3FX54"/>
<dbReference type="InterPro" id="IPR013078">
    <property type="entry name" value="His_Pase_superF_clade-1"/>
</dbReference>
<gene>
    <name evidence="1" type="primary">gpm</name>
    <name evidence="1" type="ordered locus">BpOF4_03715</name>
</gene>
<protein>
    <submittedName>
        <fullName evidence="1">Phosphoglycerate mutase family protein</fullName>
    </submittedName>
</protein>
<keyword evidence="2" id="KW-1185">Reference proteome</keyword>